<keyword evidence="6" id="KW-0560">Oxidoreductase</keyword>
<dbReference type="AlphaFoldDB" id="A0A1G2M6U2"/>
<dbReference type="InterPro" id="IPR044698">
    <property type="entry name" value="VKOR/LTO1"/>
</dbReference>
<dbReference type="CDD" id="cd12916">
    <property type="entry name" value="VKOR_1"/>
    <property type="match status" value="1"/>
</dbReference>
<dbReference type="PANTHER" id="PTHR34573">
    <property type="entry name" value="VKC DOMAIN-CONTAINING PROTEIN"/>
    <property type="match status" value="1"/>
</dbReference>
<dbReference type="Proteomes" id="UP000178873">
    <property type="component" value="Unassembled WGS sequence"/>
</dbReference>
<reference evidence="12 13" key="1">
    <citation type="journal article" date="2016" name="Nat. Commun.">
        <title>Thousands of microbial genomes shed light on interconnected biogeochemical processes in an aquifer system.</title>
        <authorList>
            <person name="Anantharaman K."/>
            <person name="Brown C.T."/>
            <person name="Hug L.A."/>
            <person name="Sharon I."/>
            <person name="Castelle C.J."/>
            <person name="Probst A.J."/>
            <person name="Thomas B.C."/>
            <person name="Singh A."/>
            <person name="Wilkins M.J."/>
            <person name="Karaoz U."/>
            <person name="Brodie E.L."/>
            <person name="Williams K.H."/>
            <person name="Hubbard S.S."/>
            <person name="Banfield J.F."/>
        </authorList>
    </citation>
    <scope>NUCLEOTIDE SEQUENCE [LARGE SCALE GENOMIC DNA]</scope>
</reference>
<dbReference type="PANTHER" id="PTHR34573:SF1">
    <property type="entry name" value="VITAMIN K EPOXIDE REDUCTASE DOMAIN-CONTAINING PROTEIN"/>
    <property type="match status" value="1"/>
</dbReference>
<proteinExistence type="inferred from homology"/>
<sequence>MKLLRKVTSWGPWALLLVSLFGFADTAYLTVKHFKGEIPPCVLFSGCDTVTSSSYSTIGPIPIALLGLLFYFAVFLLTLIFLDRRNNQALKLIFFAAIPAFLFSMWLLYVQLFVLHAACIYCMFSVLTSSLVFIVSTLGYLQISRSPAEM</sequence>
<evidence type="ECO:0000313" key="13">
    <source>
        <dbReference type="Proteomes" id="UP000178873"/>
    </source>
</evidence>
<gene>
    <name evidence="12" type="ORF">A2664_04720</name>
</gene>
<evidence type="ECO:0000259" key="11">
    <source>
        <dbReference type="SMART" id="SM00756"/>
    </source>
</evidence>
<evidence type="ECO:0000256" key="10">
    <source>
        <dbReference type="SAM" id="Phobius"/>
    </source>
</evidence>
<keyword evidence="7 10" id="KW-0472">Membrane</keyword>
<keyword evidence="5 10" id="KW-1133">Transmembrane helix</keyword>
<dbReference type="SMART" id="SM00756">
    <property type="entry name" value="VKc"/>
    <property type="match status" value="1"/>
</dbReference>
<evidence type="ECO:0000256" key="5">
    <source>
        <dbReference type="ARBA" id="ARBA00022989"/>
    </source>
</evidence>
<evidence type="ECO:0000256" key="8">
    <source>
        <dbReference type="ARBA" id="ARBA00023157"/>
    </source>
</evidence>
<comment type="caution">
    <text evidence="12">The sequence shown here is derived from an EMBL/GenBank/DDBJ whole genome shotgun (WGS) entry which is preliminary data.</text>
</comment>
<organism evidence="12 13">
    <name type="scientific">Candidatus Taylorbacteria bacterium RIFCSPHIGHO2_01_FULL_46_22b</name>
    <dbReference type="NCBI Taxonomy" id="1802301"/>
    <lineage>
        <taxon>Bacteria</taxon>
        <taxon>Candidatus Tayloriibacteriota</taxon>
    </lineage>
</organism>
<name>A0A1G2M6U2_9BACT</name>
<keyword evidence="3 10" id="KW-0812">Transmembrane</keyword>
<dbReference type="InterPro" id="IPR012932">
    <property type="entry name" value="VKOR"/>
</dbReference>
<evidence type="ECO:0000256" key="6">
    <source>
        <dbReference type="ARBA" id="ARBA00023002"/>
    </source>
</evidence>
<evidence type="ECO:0000256" key="3">
    <source>
        <dbReference type="ARBA" id="ARBA00022692"/>
    </source>
</evidence>
<evidence type="ECO:0000256" key="1">
    <source>
        <dbReference type="ARBA" id="ARBA00004141"/>
    </source>
</evidence>
<evidence type="ECO:0000256" key="4">
    <source>
        <dbReference type="ARBA" id="ARBA00022719"/>
    </source>
</evidence>
<keyword evidence="4" id="KW-0874">Quinone</keyword>
<comment type="subcellular location">
    <subcellularLocation>
        <location evidence="1">Membrane</location>
        <topology evidence="1">Multi-pass membrane protein</topology>
    </subcellularLocation>
</comment>
<keyword evidence="8" id="KW-1015">Disulfide bond</keyword>
<dbReference type="STRING" id="1802301.A2664_04720"/>
<dbReference type="GO" id="GO:0016491">
    <property type="term" value="F:oxidoreductase activity"/>
    <property type="evidence" value="ECO:0007669"/>
    <property type="project" value="UniProtKB-KW"/>
</dbReference>
<feature type="transmembrane region" description="Helical" evidence="10">
    <location>
        <begin position="115"/>
        <end position="141"/>
    </location>
</feature>
<dbReference type="GO" id="GO:0048038">
    <property type="term" value="F:quinone binding"/>
    <property type="evidence" value="ECO:0007669"/>
    <property type="project" value="UniProtKB-KW"/>
</dbReference>
<accession>A0A1G2M6U2</accession>
<feature type="transmembrane region" description="Helical" evidence="10">
    <location>
        <begin position="61"/>
        <end position="82"/>
    </location>
</feature>
<evidence type="ECO:0000313" key="12">
    <source>
        <dbReference type="EMBL" id="OHA18782.1"/>
    </source>
</evidence>
<comment type="similarity">
    <text evidence="2">Belongs to the VKOR family.</text>
</comment>
<keyword evidence="9" id="KW-0676">Redox-active center</keyword>
<feature type="transmembrane region" description="Helical" evidence="10">
    <location>
        <begin position="89"/>
        <end position="109"/>
    </location>
</feature>
<dbReference type="Gene3D" id="1.20.1440.130">
    <property type="entry name" value="VKOR domain"/>
    <property type="match status" value="1"/>
</dbReference>
<dbReference type="Pfam" id="PF07884">
    <property type="entry name" value="VKOR"/>
    <property type="match status" value="1"/>
</dbReference>
<dbReference type="EMBL" id="MHRF01000001">
    <property type="protein sequence ID" value="OHA18782.1"/>
    <property type="molecule type" value="Genomic_DNA"/>
</dbReference>
<feature type="domain" description="Vitamin K epoxide reductase" evidence="11">
    <location>
        <begin position="8"/>
        <end position="140"/>
    </location>
</feature>
<dbReference type="GO" id="GO:0016020">
    <property type="term" value="C:membrane"/>
    <property type="evidence" value="ECO:0007669"/>
    <property type="project" value="UniProtKB-SubCell"/>
</dbReference>
<evidence type="ECO:0000256" key="2">
    <source>
        <dbReference type="ARBA" id="ARBA00006214"/>
    </source>
</evidence>
<evidence type="ECO:0000256" key="9">
    <source>
        <dbReference type="ARBA" id="ARBA00023284"/>
    </source>
</evidence>
<protein>
    <recommendedName>
        <fullName evidence="11">Vitamin K epoxide reductase domain-containing protein</fullName>
    </recommendedName>
</protein>
<evidence type="ECO:0000256" key="7">
    <source>
        <dbReference type="ARBA" id="ARBA00023136"/>
    </source>
</evidence>
<dbReference type="InterPro" id="IPR038354">
    <property type="entry name" value="VKOR_sf"/>
</dbReference>